<accession>A0A834YP08</accession>
<gene>
    <name evidence="2" type="ORF">HHK36_023587</name>
</gene>
<protein>
    <submittedName>
        <fullName evidence="2">Uncharacterized protein</fullName>
    </submittedName>
</protein>
<feature type="compositionally biased region" description="Acidic residues" evidence="1">
    <location>
        <begin position="1"/>
        <end position="11"/>
    </location>
</feature>
<name>A0A834YP08_TETSI</name>
<feature type="region of interest" description="Disordered" evidence="1">
    <location>
        <begin position="1"/>
        <end position="49"/>
    </location>
</feature>
<keyword evidence="3" id="KW-1185">Reference proteome</keyword>
<reference evidence="2 3" key="1">
    <citation type="submission" date="2020-04" db="EMBL/GenBank/DDBJ databases">
        <title>Plant Genome Project.</title>
        <authorList>
            <person name="Zhang R.-G."/>
        </authorList>
    </citation>
    <scope>NUCLEOTIDE SEQUENCE [LARGE SCALE GENOMIC DNA]</scope>
    <source>
        <strain evidence="2">YNK0</strain>
        <tissue evidence="2">Leaf</tissue>
    </source>
</reference>
<organism evidence="2 3">
    <name type="scientific">Tetracentron sinense</name>
    <name type="common">Spur-leaf</name>
    <dbReference type="NCBI Taxonomy" id="13715"/>
    <lineage>
        <taxon>Eukaryota</taxon>
        <taxon>Viridiplantae</taxon>
        <taxon>Streptophyta</taxon>
        <taxon>Embryophyta</taxon>
        <taxon>Tracheophyta</taxon>
        <taxon>Spermatophyta</taxon>
        <taxon>Magnoliopsida</taxon>
        <taxon>Trochodendrales</taxon>
        <taxon>Trochodendraceae</taxon>
        <taxon>Tetracentron</taxon>
    </lineage>
</organism>
<proteinExistence type="predicted"/>
<dbReference type="EMBL" id="JABCRI010000017">
    <property type="protein sequence ID" value="KAF8391285.1"/>
    <property type="molecule type" value="Genomic_DNA"/>
</dbReference>
<evidence type="ECO:0000313" key="2">
    <source>
        <dbReference type="EMBL" id="KAF8391285.1"/>
    </source>
</evidence>
<sequence>MAVFMEEDADRDEARDDSPLYSDAKHGFTMEPRVAAPPLGRGRGRPPRSAALQGIARDRVVIRRESARMGKIPESHKNLLDTPLLKGLSDHLSVFTRSNLRWAHEYLEICRPRIIEGDGFVFPISCRWRLPTRVPANELCEDGDYESWFSTISIGRIMDDYIYRTGALEIGGEVGHLYDLRGACIVELEAQIRGLEENRIVGMKARIQELEGEVASLRNQAFTSSDPTVDDVDIHVPVSSSAPLPTQRGGFSEVAYHFFRFGSLNTFPSATPKDNFVRRCIWFHDFKPVLNTPGWNHMILVGLHGSALYTPNRVVRQFGWTQDIPVVNEEVPDVVDFGPSSSTLIAQLAKAWKERQILNAYDDKSEEPSATKEYTLWVQQLVEEHEKKLWNASLLGENAFLKDRTGTSASLSCEDATSKAEIANLMEEKVSLRAKVAELQGSLVGYDISHLAWMDEALELRKQGSTLERINEHFRYVQAPVGSQLRQSSFL</sequence>
<dbReference type="AlphaFoldDB" id="A0A834YP08"/>
<evidence type="ECO:0000313" key="3">
    <source>
        <dbReference type="Proteomes" id="UP000655225"/>
    </source>
</evidence>
<comment type="caution">
    <text evidence="2">The sequence shown here is derived from an EMBL/GenBank/DDBJ whole genome shotgun (WGS) entry which is preliminary data.</text>
</comment>
<evidence type="ECO:0000256" key="1">
    <source>
        <dbReference type="SAM" id="MobiDB-lite"/>
    </source>
</evidence>
<dbReference type="Proteomes" id="UP000655225">
    <property type="component" value="Unassembled WGS sequence"/>
</dbReference>
<feature type="compositionally biased region" description="Basic and acidic residues" evidence="1">
    <location>
        <begin position="12"/>
        <end position="28"/>
    </location>
</feature>